<sequence>MYAGGERRPNGGGGGDGGRDALLRRRKQPVPPPSSSAAASSSSSGRGEEGEEEGGGGGGGKRQGRRKKQGKRDAVARAIRDGLPAAAASCWRGGVSVVQESGGRRGRSRRWDSAADGSGHGGDAGEGGPGPGSGTAAAAAWCCVCPGGDCSLEPNPSANGKEDPGLRSLLEQNDFFSADCNPHADGLPAAGAAASFSYCPARLKQS</sequence>
<feature type="non-terminal residue" evidence="2">
    <location>
        <position position="1"/>
    </location>
</feature>
<evidence type="ECO:0000313" key="2">
    <source>
        <dbReference type="EMBL" id="TVU19203.1"/>
    </source>
</evidence>
<protein>
    <submittedName>
        <fullName evidence="2">Uncharacterized protein</fullName>
    </submittedName>
</protein>
<feature type="compositionally biased region" description="Low complexity" evidence="1">
    <location>
        <begin position="92"/>
        <end position="101"/>
    </location>
</feature>
<evidence type="ECO:0000313" key="3">
    <source>
        <dbReference type="Proteomes" id="UP000324897"/>
    </source>
</evidence>
<comment type="caution">
    <text evidence="2">The sequence shown here is derived from an EMBL/GenBank/DDBJ whole genome shotgun (WGS) entry which is preliminary data.</text>
</comment>
<accession>A0A5J9U6C9</accession>
<name>A0A5J9U6C9_9POAL</name>
<dbReference type="OrthoDB" id="693585at2759"/>
<dbReference type="PANTHER" id="PTHR35123">
    <property type="entry name" value="OS07G0633900 PROTEIN-RELATED"/>
    <property type="match status" value="1"/>
</dbReference>
<evidence type="ECO:0000256" key="1">
    <source>
        <dbReference type="SAM" id="MobiDB-lite"/>
    </source>
</evidence>
<feature type="region of interest" description="Disordered" evidence="1">
    <location>
        <begin position="90"/>
        <end position="136"/>
    </location>
</feature>
<dbReference type="Gramene" id="TVU19203">
    <property type="protein sequence ID" value="TVU19203"/>
    <property type="gene ID" value="EJB05_35340"/>
</dbReference>
<feature type="compositionally biased region" description="Low complexity" evidence="1">
    <location>
        <begin position="35"/>
        <end position="45"/>
    </location>
</feature>
<proteinExistence type="predicted"/>
<dbReference type="PANTHER" id="PTHR35123:SF8">
    <property type="entry name" value="OS05G0383200 PROTEIN"/>
    <property type="match status" value="1"/>
</dbReference>
<dbReference type="EMBL" id="RWGY01000029">
    <property type="protein sequence ID" value="TVU19203.1"/>
    <property type="molecule type" value="Genomic_DNA"/>
</dbReference>
<gene>
    <name evidence="2" type="ORF">EJB05_35340</name>
</gene>
<organism evidence="2 3">
    <name type="scientific">Eragrostis curvula</name>
    <name type="common">weeping love grass</name>
    <dbReference type="NCBI Taxonomy" id="38414"/>
    <lineage>
        <taxon>Eukaryota</taxon>
        <taxon>Viridiplantae</taxon>
        <taxon>Streptophyta</taxon>
        <taxon>Embryophyta</taxon>
        <taxon>Tracheophyta</taxon>
        <taxon>Spermatophyta</taxon>
        <taxon>Magnoliopsida</taxon>
        <taxon>Liliopsida</taxon>
        <taxon>Poales</taxon>
        <taxon>Poaceae</taxon>
        <taxon>PACMAD clade</taxon>
        <taxon>Chloridoideae</taxon>
        <taxon>Eragrostideae</taxon>
        <taxon>Eragrostidinae</taxon>
        <taxon>Eragrostis</taxon>
    </lineage>
</organism>
<keyword evidence="3" id="KW-1185">Reference proteome</keyword>
<dbReference type="Proteomes" id="UP000324897">
    <property type="component" value="Chromosome 7"/>
</dbReference>
<dbReference type="AlphaFoldDB" id="A0A5J9U6C9"/>
<feature type="compositionally biased region" description="Gly residues" evidence="1">
    <location>
        <begin position="118"/>
        <end position="133"/>
    </location>
</feature>
<feature type="region of interest" description="Disordered" evidence="1">
    <location>
        <begin position="1"/>
        <end position="78"/>
    </location>
</feature>
<reference evidence="2 3" key="1">
    <citation type="journal article" date="2019" name="Sci. Rep.">
        <title>A high-quality genome of Eragrostis curvula grass provides insights into Poaceae evolution and supports new strategies to enhance forage quality.</title>
        <authorList>
            <person name="Carballo J."/>
            <person name="Santos B.A.C.M."/>
            <person name="Zappacosta D."/>
            <person name="Garbus I."/>
            <person name="Selva J.P."/>
            <person name="Gallo C.A."/>
            <person name="Diaz A."/>
            <person name="Albertini E."/>
            <person name="Caccamo M."/>
            <person name="Echenique V."/>
        </authorList>
    </citation>
    <scope>NUCLEOTIDE SEQUENCE [LARGE SCALE GENOMIC DNA]</scope>
    <source>
        <strain evidence="3">cv. Victoria</strain>
        <tissue evidence="2">Leaf</tissue>
    </source>
</reference>